<reference evidence="1 2" key="1">
    <citation type="submission" date="2018-01" db="EMBL/GenBank/DDBJ databases">
        <title>Draft genome of the strawberry crown rot pathogen Phytophthora cactorum.</title>
        <authorList>
            <person name="Armitage A.D."/>
            <person name="Lysoe E."/>
            <person name="Nellist C.F."/>
            <person name="Harrison R.J."/>
            <person name="Brurberg M.B."/>
        </authorList>
    </citation>
    <scope>NUCLEOTIDE SEQUENCE [LARGE SCALE GENOMIC DNA]</scope>
    <source>
        <strain evidence="1 2">10300</strain>
    </source>
</reference>
<dbReference type="OrthoDB" id="10529825at2759"/>
<comment type="caution">
    <text evidence="1">The sequence shown here is derived from an EMBL/GenBank/DDBJ whole genome shotgun (WGS) entry which is preliminary data.</text>
</comment>
<dbReference type="Proteomes" id="UP000251314">
    <property type="component" value="Unassembled WGS sequence"/>
</dbReference>
<protein>
    <submittedName>
        <fullName evidence="1">Uncharacterized protein</fullName>
    </submittedName>
</protein>
<accession>A0A329RBJ3</accession>
<name>A0A329RBJ3_9STRA</name>
<dbReference type="VEuPathDB" id="FungiDB:PC110_g21532"/>
<proteinExistence type="predicted"/>
<feature type="non-terminal residue" evidence="1">
    <location>
        <position position="1"/>
    </location>
</feature>
<dbReference type="EMBL" id="MJFZ01001459">
    <property type="protein sequence ID" value="RAW22025.1"/>
    <property type="molecule type" value="Genomic_DNA"/>
</dbReference>
<gene>
    <name evidence="1" type="ORF">PC110_g21532</name>
</gene>
<sequence>SETLGPTICALASSTWARKWHMAAFTRMYEVRYPGSWLKYRVEMAESGGYTGGERAEKSLLRIGVKPRKRRGGRTKVQNAQFGSGTVVLNGAWSGEGRKG</sequence>
<dbReference type="AlphaFoldDB" id="A0A329RBJ3"/>
<evidence type="ECO:0000313" key="1">
    <source>
        <dbReference type="EMBL" id="RAW22025.1"/>
    </source>
</evidence>
<organism evidence="1 2">
    <name type="scientific">Phytophthora cactorum</name>
    <dbReference type="NCBI Taxonomy" id="29920"/>
    <lineage>
        <taxon>Eukaryota</taxon>
        <taxon>Sar</taxon>
        <taxon>Stramenopiles</taxon>
        <taxon>Oomycota</taxon>
        <taxon>Peronosporomycetes</taxon>
        <taxon>Peronosporales</taxon>
        <taxon>Peronosporaceae</taxon>
        <taxon>Phytophthora</taxon>
    </lineage>
</organism>
<evidence type="ECO:0000313" key="2">
    <source>
        <dbReference type="Proteomes" id="UP000251314"/>
    </source>
</evidence>
<keyword evidence="2" id="KW-1185">Reference proteome</keyword>